<dbReference type="Proteomes" id="UP000245802">
    <property type="component" value="Chromosome"/>
</dbReference>
<feature type="compositionally biased region" description="Basic and acidic residues" evidence="1">
    <location>
        <begin position="162"/>
        <end position="183"/>
    </location>
</feature>
<evidence type="ECO:0000313" key="2">
    <source>
        <dbReference type="EMBL" id="AWM39252.1"/>
    </source>
</evidence>
<feature type="region of interest" description="Disordered" evidence="1">
    <location>
        <begin position="1"/>
        <end position="113"/>
    </location>
</feature>
<dbReference type="EMBL" id="CP025958">
    <property type="protein sequence ID" value="AWM39252.1"/>
    <property type="molecule type" value="Genomic_DNA"/>
</dbReference>
<evidence type="ECO:0000313" key="3">
    <source>
        <dbReference type="Proteomes" id="UP000245802"/>
    </source>
</evidence>
<proteinExistence type="predicted"/>
<evidence type="ECO:0000256" key="1">
    <source>
        <dbReference type="SAM" id="MobiDB-lite"/>
    </source>
</evidence>
<dbReference type="AlphaFoldDB" id="A0A2Z3H4J6"/>
<feature type="compositionally biased region" description="Basic and acidic residues" evidence="1">
    <location>
        <begin position="7"/>
        <end position="21"/>
    </location>
</feature>
<gene>
    <name evidence="2" type="ORF">C1280_21200</name>
</gene>
<reference evidence="2 3" key="1">
    <citation type="submission" date="2018-01" db="EMBL/GenBank/DDBJ databases">
        <title>G. obscuriglobus.</title>
        <authorList>
            <person name="Franke J."/>
            <person name="Blomberg W."/>
            <person name="Selmecki A."/>
        </authorList>
    </citation>
    <scope>NUCLEOTIDE SEQUENCE [LARGE SCALE GENOMIC DNA]</scope>
    <source>
        <strain evidence="2 3">DSM 5831</strain>
    </source>
</reference>
<sequence>MGVLARDGVEDQPARRLEQYHRLTRQSSGPGPPERAEAVLGSRQVAPVDDPHTVPRHRLLGGRAEGRDDRSESGGGVPHQGGPQTWLGAGNLGVHRLAGHPEFGRPLADGGVERRLDAADDQPHQIDQLGEEQLAGVLPLGVLGEQLVHGLSRKGVLERRSGHDADRGLGREPIEHLTEEHGRPSVRGRTPIVTNRLRPPTSCTQG</sequence>
<name>A0A2Z3H4J6_9BACT</name>
<accession>A0A2Z3H4J6</accession>
<dbReference type="KEGG" id="gog:C1280_21200"/>
<keyword evidence="3" id="KW-1185">Reference proteome</keyword>
<organism evidence="2 3">
    <name type="scientific">Gemmata obscuriglobus</name>
    <dbReference type="NCBI Taxonomy" id="114"/>
    <lineage>
        <taxon>Bacteria</taxon>
        <taxon>Pseudomonadati</taxon>
        <taxon>Planctomycetota</taxon>
        <taxon>Planctomycetia</taxon>
        <taxon>Gemmatales</taxon>
        <taxon>Gemmataceae</taxon>
        <taxon>Gemmata</taxon>
    </lineage>
</organism>
<feature type="region of interest" description="Disordered" evidence="1">
    <location>
        <begin position="162"/>
        <end position="206"/>
    </location>
</feature>
<protein>
    <submittedName>
        <fullName evidence="2">Uncharacterized protein</fullName>
    </submittedName>
</protein>